<evidence type="ECO:0000313" key="12">
    <source>
        <dbReference type="EMBL" id="MBO1323317.1"/>
    </source>
</evidence>
<dbReference type="GO" id="GO:0006526">
    <property type="term" value="P:L-arginine biosynthetic process"/>
    <property type="evidence" value="ECO:0007669"/>
    <property type="project" value="UniProtKB-UniPathway"/>
</dbReference>
<keyword evidence="8 9" id="KW-0804">Transcription</keyword>
<dbReference type="InterPro" id="IPR036251">
    <property type="entry name" value="Arg_repress_C_sf"/>
</dbReference>
<comment type="pathway">
    <text evidence="2 9">Amino-acid biosynthesis; L-arginine biosynthesis [regulation].</text>
</comment>
<dbReference type="GO" id="GO:0003700">
    <property type="term" value="F:DNA-binding transcription factor activity"/>
    <property type="evidence" value="ECO:0007669"/>
    <property type="project" value="UniProtKB-UniRule"/>
</dbReference>
<evidence type="ECO:0000259" key="10">
    <source>
        <dbReference type="Pfam" id="PF01316"/>
    </source>
</evidence>
<evidence type="ECO:0000313" key="13">
    <source>
        <dbReference type="Proteomes" id="UP000664417"/>
    </source>
</evidence>
<dbReference type="Gene3D" id="1.10.10.10">
    <property type="entry name" value="Winged helix-like DNA-binding domain superfamily/Winged helix DNA-binding domain"/>
    <property type="match status" value="1"/>
</dbReference>
<dbReference type="Pfam" id="PF02863">
    <property type="entry name" value="Arg_repressor_C"/>
    <property type="match status" value="1"/>
</dbReference>
<dbReference type="GO" id="GO:0051259">
    <property type="term" value="P:protein complex oligomerization"/>
    <property type="evidence" value="ECO:0007669"/>
    <property type="project" value="InterPro"/>
</dbReference>
<proteinExistence type="inferred from homology"/>
<gene>
    <name evidence="9" type="primary">argR</name>
    <name evidence="12" type="ORF">J3U88_32930</name>
</gene>
<evidence type="ECO:0000259" key="11">
    <source>
        <dbReference type="Pfam" id="PF02863"/>
    </source>
</evidence>
<dbReference type="Gene3D" id="3.30.1360.40">
    <property type="match status" value="1"/>
</dbReference>
<keyword evidence="9" id="KW-0055">Arginine biosynthesis</keyword>
<feature type="domain" description="Arginine repressor C-terminal" evidence="11">
    <location>
        <begin position="75"/>
        <end position="129"/>
    </location>
</feature>
<keyword evidence="7 9" id="KW-0238">DNA-binding</keyword>
<reference evidence="12" key="1">
    <citation type="submission" date="2021-03" db="EMBL/GenBank/DDBJ databases">
        <authorList>
            <person name="Wang G."/>
        </authorList>
    </citation>
    <scope>NUCLEOTIDE SEQUENCE</scope>
    <source>
        <strain evidence="12">KCTC 12899</strain>
    </source>
</reference>
<dbReference type="HAMAP" id="MF_00173">
    <property type="entry name" value="Arg_repressor"/>
    <property type="match status" value="1"/>
</dbReference>
<dbReference type="InterPro" id="IPR001669">
    <property type="entry name" value="Arg_repress"/>
</dbReference>
<dbReference type="PRINTS" id="PR01467">
    <property type="entry name" value="ARGREPRESSOR"/>
</dbReference>
<evidence type="ECO:0000256" key="9">
    <source>
        <dbReference type="HAMAP-Rule" id="MF_00173"/>
    </source>
</evidence>
<comment type="function">
    <text evidence="9">Regulates arginine biosynthesis genes.</text>
</comment>
<evidence type="ECO:0000256" key="3">
    <source>
        <dbReference type="ARBA" id="ARBA00008316"/>
    </source>
</evidence>
<dbReference type="SUPFAM" id="SSF55252">
    <property type="entry name" value="C-terminal domain of arginine repressor"/>
    <property type="match status" value="1"/>
</dbReference>
<evidence type="ECO:0000256" key="8">
    <source>
        <dbReference type="ARBA" id="ARBA00023163"/>
    </source>
</evidence>
<dbReference type="Pfam" id="PF01316">
    <property type="entry name" value="Arg_repressor"/>
    <property type="match status" value="1"/>
</dbReference>
<accession>A0A8J7QBY1</accession>
<organism evidence="12 13">
    <name type="scientific">Acanthopleuribacter pedis</name>
    <dbReference type="NCBI Taxonomy" id="442870"/>
    <lineage>
        <taxon>Bacteria</taxon>
        <taxon>Pseudomonadati</taxon>
        <taxon>Acidobacteriota</taxon>
        <taxon>Holophagae</taxon>
        <taxon>Acanthopleuribacterales</taxon>
        <taxon>Acanthopleuribacteraceae</taxon>
        <taxon>Acanthopleuribacter</taxon>
    </lineage>
</organism>
<keyword evidence="9" id="KW-0678">Repressor</keyword>
<dbReference type="PANTHER" id="PTHR34471:SF1">
    <property type="entry name" value="ARGININE REPRESSOR"/>
    <property type="match status" value="1"/>
</dbReference>
<dbReference type="GO" id="GO:1900079">
    <property type="term" value="P:regulation of arginine biosynthetic process"/>
    <property type="evidence" value="ECO:0007669"/>
    <property type="project" value="UniProtKB-UniRule"/>
</dbReference>
<protein>
    <recommendedName>
        <fullName evidence="4 9">Arginine repressor</fullName>
    </recommendedName>
</protein>
<dbReference type="GO" id="GO:0005737">
    <property type="term" value="C:cytoplasm"/>
    <property type="evidence" value="ECO:0007669"/>
    <property type="project" value="UniProtKB-SubCell"/>
</dbReference>
<evidence type="ECO:0000256" key="7">
    <source>
        <dbReference type="ARBA" id="ARBA00023125"/>
    </source>
</evidence>
<dbReference type="InterPro" id="IPR036390">
    <property type="entry name" value="WH_DNA-bd_sf"/>
</dbReference>
<dbReference type="Proteomes" id="UP000664417">
    <property type="component" value="Unassembled WGS sequence"/>
</dbReference>
<dbReference type="InterPro" id="IPR036388">
    <property type="entry name" value="WH-like_DNA-bd_sf"/>
</dbReference>
<dbReference type="EMBL" id="JAFREP010000057">
    <property type="protein sequence ID" value="MBO1323317.1"/>
    <property type="molecule type" value="Genomic_DNA"/>
</dbReference>
<keyword evidence="6 9" id="KW-0805">Transcription regulation</keyword>
<dbReference type="GO" id="GO:0003677">
    <property type="term" value="F:DNA binding"/>
    <property type="evidence" value="ECO:0007669"/>
    <property type="project" value="UniProtKB-KW"/>
</dbReference>
<dbReference type="SUPFAM" id="SSF46785">
    <property type="entry name" value="Winged helix' DNA-binding domain"/>
    <property type="match status" value="1"/>
</dbReference>
<evidence type="ECO:0000256" key="1">
    <source>
        <dbReference type="ARBA" id="ARBA00004496"/>
    </source>
</evidence>
<evidence type="ECO:0000256" key="5">
    <source>
        <dbReference type="ARBA" id="ARBA00022490"/>
    </source>
</evidence>
<evidence type="ECO:0000256" key="6">
    <source>
        <dbReference type="ARBA" id="ARBA00023015"/>
    </source>
</evidence>
<comment type="caution">
    <text evidence="12">The sequence shown here is derived from an EMBL/GenBank/DDBJ whole genome shotgun (WGS) entry which is preliminary data.</text>
</comment>
<feature type="domain" description="Arginine repressor DNA-binding" evidence="10">
    <location>
        <begin position="6"/>
        <end position="52"/>
    </location>
</feature>
<keyword evidence="13" id="KW-1185">Reference proteome</keyword>
<dbReference type="GO" id="GO:0034618">
    <property type="term" value="F:arginine binding"/>
    <property type="evidence" value="ECO:0007669"/>
    <property type="project" value="InterPro"/>
</dbReference>
<keyword evidence="5 9" id="KW-0963">Cytoplasm</keyword>
<dbReference type="PANTHER" id="PTHR34471">
    <property type="entry name" value="ARGININE REPRESSOR"/>
    <property type="match status" value="1"/>
</dbReference>
<name>A0A8J7QBY1_9BACT</name>
<dbReference type="InterPro" id="IPR020899">
    <property type="entry name" value="Arg_repress_C"/>
</dbReference>
<keyword evidence="9" id="KW-0028">Amino-acid biosynthesis</keyword>
<dbReference type="UniPathway" id="UPA00068"/>
<sequence length="138" mass="15137">MHIDDAILQVIEKQSIDTQTALVNALAELEFRVTQPQLSRHLKKLGVRKVRGRYAVVGVQAAAKSQLDFVLSPPNMIVIKTLPGHANALAYNLEMNQFREVAGTVAGDDTVLVALRAGFELEATTRKLKKRLAGVVLH</sequence>
<dbReference type="RefSeq" id="WP_207863464.1">
    <property type="nucleotide sequence ID" value="NZ_JAFREP010000057.1"/>
</dbReference>
<comment type="subcellular location">
    <subcellularLocation>
        <location evidence="1 9">Cytoplasm</location>
    </subcellularLocation>
</comment>
<dbReference type="InterPro" id="IPR020900">
    <property type="entry name" value="Arg_repress_DNA-bd"/>
</dbReference>
<evidence type="ECO:0000256" key="2">
    <source>
        <dbReference type="ARBA" id="ARBA00005040"/>
    </source>
</evidence>
<evidence type="ECO:0000256" key="4">
    <source>
        <dbReference type="ARBA" id="ARBA00021148"/>
    </source>
</evidence>
<dbReference type="AlphaFoldDB" id="A0A8J7QBY1"/>
<comment type="similarity">
    <text evidence="3 9">Belongs to the ArgR family.</text>
</comment>